<reference evidence="2 3" key="2">
    <citation type="journal article" date="2012" name="BMC Genomics">
        <title>The genome of Pelobacter carbinolicus reveals surprising metabolic capabilities and physiological features.</title>
        <authorList>
            <person name="Aklujkar M."/>
            <person name="Haveman S.A."/>
            <person name="Didonato R.Jr."/>
            <person name="Chertkov O."/>
            <person name="Han C.S."/>
            <person name="Land M.L."/>
            <person name="Brown P."/>
            <person name="Lovley D.R."/>
        </authorList>
    </citation>
    <scope>NUCLEOTIDE SEQUENCE [LARGE SCALE GENOMIC DNA]</scope>
    <source>
        <strain evidence="3">DSM 2380 / NBRC 103641 / GraBd1</strain>
    </source>
</reference>
<evidence type="ECO:0000256" key="1">
    <source>
        <dbReference type="SAM" id="Phobius"/>
    </source>
</evidence>
<reference evidence="3" key="1">
    <citation type="submission" date="2005-10" db="EMBL/GenBank/DDBJ databases">
        <title>Complete sequence of Pelobacter carbinolicus DSM 2380.</title>
        <authorList>
            <person name="Copeland A."/>
            <person name="Lucas S."/>
            <person name="Lapidus A."/>
            <person name="Barry K."/>
            <person name="Detter J.C."/>
            <person name="Glavina T."/>
            <person name="Hammon N."/>
            <person name="Israni S."/>
            <person name="Pitluck S."/>
            <person name="Chertkov O."/>
            <person name="Schmutz J."/>
            <person name="Larimer F."/>
            <person name="Land M."/>
            <person name="Kyrpides N."/>
            <person name="Ivanova N."/>
            <person name="Richardson P."/>
        </authorList>
    </citation>
    <scope>NUCLEOTIDE SEQUENCE [LARGE SCALE GENOMIC DNA]</scope>
    <source>
        <strain evidence="3">DSM 2380 / NBRC 103641 / GraBd1</strain>
    </source>
</reference>
<name>Q3A5X4_SYNC1</name>
<evidence type="ECO:0000313" key="3">
    <source>
        <dbReference type="Proteomes" id="UP000002534"/>
    </source>
</evidence>
<dbReference type="OrthoDB" id="3239970at2"/>
<keyword evidence="1" id="KW-0812">Transmembrane</keyword>
<keyword evidence="1" id="KW-0472">Membrane</keyword>
<feature type="transmembrane region" description="Helical" evidence="1">
    <location>
        <begin position="80"/>
        <end position="102"/>
    </location>
</feature>
<proteinExistence type="predicted"/>
<dbReference type="KEGG" id="pca:Pcar_0980"/>
<feature type="transmembrane region" description="Helical" evidence="1">
    <location>
        <begin position="55"/>
        <end position="74"/>
    </location>
</feature>
<dbReference type="Proteomes" id="UP000002534">
    <property type="component" value="Chromosome"/>
</dbReference>
<protein>
    <submittedName>
        <fullName evidence="2">Uncharacterized protein</fullName>
    </submittedName>
</protein>
<dbReference type="EMBL" id="CP000142">
    <property type="protein sequence ID" value="ABA88233.1"/>
    <property type="molecule type" value="Genomic_DNA"/>
</dbReference>
<gene>
    <name evidence="2" type="ordered locus">Pcar_0980</name>
</gene>
<organism evidence="2 3">
    <name type="scientific">Syntrophotalea carbinolica (strain DSM 2380 / NBRC 103641 / GraBd1)</name>
    <name type="common">Pelobacter carbinolicus</name>
    <dbReference type="NCBI Taxonomy" id="338963"/>
    <lineage>
        <taxon>Bacteria</taxon>
        <taxon>Pseudomonadati</taxon>
        <taxon>Thermodesulfobacteriota</taxon>
        <taxon>Desulfuromonadia</taxon>
        <taxon>Desulfuromonadales</taxon>
        <taxon>Syntrophotaleaceae</taxon>
        <taxon>Syntrophotalea</taxon>
    </lineage>
</organism>
<keyword evidence="3" id="KW-1185">Reference proteome</keyword>
<dbReference type="RefSeq" id="WP_011340700.1">
    <property type="nucleotide sequence ID" value="NC_007498.2"/>
</dbReference>
<dbReference type="AlphaFoldDB" id="Q3A5X4"/>
<accession>Q3A5X4</accession>
<keyword evidence="1" id="KW-1133">Transmembrane helix</keyword>
<evidence type="ECO:0000313" key="2">
    <source>
        <dbReference type="EMBL" id="ABA88233.1"/>
    </source>
</evidence>
<dbReference type="HOGENOM" id="CLU_2233950_0_0_7"/>
<sequence>MTQIYCLECKNKVSARARTCPHCACPIDESTVAAAVAAASKAQARETAHTKFKSMQLISAVSLGLSMLVLSSTPHEIGNGMWVALAITGLAGLSYASIGTWCKRH</sequence>